<proteinExistence type="predicted"/>
<keyword evidence="1" id="KW-1133">Transmembrane helix</keyword>
<keyword evidence="3" id="KW-1185">Reference proteome</keyword>
<feature type="transmembrane region" description="Helical" evidence="1">
    <location>
        <begin position="16"/>
        <end position="49"/>
    </location>
</feature>
<name>A0A4Q0XSS6_9BACT</name>
<feature type="transmembrane region" description="Helical" evidence="1">
    <location>
        <begin position="79"/>
        <end position="97"/>
    </location>
</feature>
<accession>A0A4Q0XSS6</accession>
<comment type="caution">
    <text evidence="2">The sequence shown here is derived from an EMBL/GenBank/DDBJ whole genome shotgun (WGS) entry which is preliminary data.</text>
</comment>
<organism evidence="2 3">
    <name type="scientific">Candidatus Marinarcus aquaticus</name>
    <dbReference type="NCBI Taxonomy" id="2044504"/>
    <lineage>
        <taxon>Bacteria</taxon>
        <taxon>Pseudomonadati</taxon>
        <taxon>Campylobacterota</taxon>
        <taxon>Epsilonproteobacteria</taxon>
        <taxon>Campylobacterales</taxon>
        <taxon>Arcobacteraceae</taxon>
        <taxon>Candidatus Marinarcus</taxon>
    </lineage>
</organism>
<gene>
    <name evidence="2" type="ORF">CRV04_03470</name>
</gene>
<dbReference type="RefSeq" id="WP_128995424.1">
    <property type="nucleotide sequence ID" value="NZ_PDKN01000002.1"/>
</dbReference>
<keyword evidence="1" id="KW-0472">Membrane</keyword>
<feature type="transmembrane region" description="Helical" evidence="1">
    <location>
        <begin position="56"/>
        <end position="73"/>
    </location>
</feature>
<dbReference type="AlphaFoldDB" id="A0A4Q0XSS6"/>
<protein>
    <submittedName>
        <fullName evidence="2">Uncharacterized protein</fullName>
    </submittedName>
</protein>
<dbReference type="OrthoDB" id="5348678at2"/>
<feature type="transmembrane region" description="Helical" evidence="1">
    <location>
        <begin position="109"/>
        <end position="126"/>
    </location>
</feature>
<evidence type="ECO:0000313" key="2">
    <source>
        <dbReference type="EMBL" id="RXJ60083.1"/>
    </source>
</evidence>
<dbReference type="EMBL" id="PDKN01000002">
    <property type="protein sequence ID" value="RXJ60083.1"/>
    <property type="molecule type" value="Genomic_DNA"/>
</dbReference>
<evidence type="ECO:0000256" key="1">
    <source>
        <dbReference type="SAM" id="Phobius"/>
    </source>
</evidence>
<dbReference type="Proteomes" id="UP000290657">
    <property type="component" value="Unassembled WGS sequence"/>
</dbReference>
<evidence type="ECO:0000313" key="3">
    <source>
        <dbReference type="Proteomes" id="UP000290657"/>
    </source>
</evidence>
<reference evidence="2 3" key="1">
    <citation type="submission" date="2017-10" db="EMBL/GenBank/DDBJ databases">
        <title>Genomics of the genus Arcobacter.</title>
        <authorList>
            <person name="Perez-Cataluna A."/>
            <person name="Figueras M.J."/>
        </authorList>
    </citation>
    <scope>NUCLEOTIDE SEQUENCE [LARGE SCALE GENOMIC DNA]</scope>
    <source>
        <strain evidence="2 3">CECT 8987</strain>
    </source>
</reference>
<keyword evidence="1" id="KW-0812">Transmembrane</keyword>
<feature type="transmembrane region" description="Helical" evidence="1">
    <location>
        <begin position="132"/>
        <end position="151"/>
    </location>
</feature>
<sequence>MGEIIGERKNVFDNAYVLFGLFIVVVITNTISSIYFISIMLAGVVYVAFTRCLKTQNYYAMIYVILSFLFIELNNGFKPFSIILLGSFIYVYLIPFLTRVMVLDSLNEFLQIVLLYVGIIFIWSLTHDTNFLLFKIIFFNFILDLVLIGFAP</sequence>